<dbReference type="PROSITE" id="PS50054">
    <property type="entry name" value="TYR_PHOSPHATASE_DUAL"/>
    <property type="match status" value="1"/>
</dbReference>
<dbReference type="STRING" id="268474.A0A0V1MMP1"/>
<dbReference type="SMART" id="SM00195">
    <property type="entry name" value="DSPc"/>
    <property type="match status" value="1"/>
</dbReference>
<evidence type="ECO:0000259" key="11">
    <source>
        <dbReference type="PROSITE" id="PS51998"/>
    </source>
</evidence>
<dbReference type="PROSITE" id="PS00383">
    <property type="entry name" value="TYR_PHOSPHATASE_1"/>
    <property type="match status" value="1"/>
</dbReference>
<dbReference type="PROSITE" id="PS50056">
    <property type="entry name" value="TYR_PHOSPHATASE_2"/>
    <property type="match status" value="1"/>
</dbReference>
<dbReference type="InterPro" id="IPR000340">
    <property type="entry name" value="Dual-sp_phosphatase_cat-dom"/>
</dbReference>
<name>A0A0V1MMP1_9BILA</name>
<dbReference type="OrthoDB" id="5779068at2759"/>
<dbReference type="SUPFAM" id="SSF52799">
    <property type="entry name" value="(Phosphotyrosine protein) phosphatases II"/>
    <property type="match status" value="1"/>
</dbReference>
<feature type="domain" description="Tyrosine-protein phosphatase" evidence="9">
    <location>
        <begin position="330"/>
        <end position="471"/>
    </location>
</feature>
<dbReference type="FunFam" id="3.90.190.10:FF:000004">
    <property type="entry name" value="Protein phosphatase Slingshot homolog 2"/>
    <property type="match status" value="1"/>
</dbReference>
<evidence type="ECO:0000256" key="7">
    <source>
        <dbReference type="ARBA" id="ARBA00023212"/>
    </source>
</evidence>
<comment type="similarity">
    <text evidence="2">Belongs to the protein-tyrosine phosphatase family.</text>
</comment>
<feature type="non-terminal residue" evidence="12">
    <location>
        <position position="1"/>
    </location>
</feature>
<comment type="subcellular location">
    <subcellularLocation>
        <location evidence="1">Cytoplasm</location>
        <location evidence="1">Cytoskeleton</location>
    </subcellularLocation>
</comment>
<evidence type="ECO:0000256" key="2">
    <source>
        <dbReference type="ARBA" id="ARBA00009580"/>
    </source>
</evidence>
<dbReference type="GO" id="GO:0030837">
    <property type="term" value="P:negative regulation of actin filament polymerization"/>
    <property type="evidence" value="ECO:0007669"/>
    <property type="project" value="InterPro"/>
</dbReference>
<dbReference type="PANTHER" id="PTHR45864:SF2">
    <property type="entry name" value="PROTEIN PHOSPHATASE SLINGSHOT"/>
    <property type="match status" value="1"/>
</dbReference>
<evidence type="ECO:0000313" key="13">
    <source>
        <dbReference type="Proteomes" id="UP000054843"/>
    </source>
</evidence>
<dbReference type="InterPro" id="IPR043588">
    <property type="entry name" value="SSH-N"/>
</dbReference>
<dbReference type="Gene3D" id="1.10.10.60">
    <property type="entry name" value="Homeodomain-like"/>
    <property type="match status" value="1"/>
</dbReference>
<dbReference type="Proteomes" id="UP000054843">
    <property type="component" value="Unassembled WGS sequence"/>
</dbReference>
<sequence length="883" mass="98170">LKKMSLLTVQRSPTPSSTVELIQDDGNDGCHLLSETTVSSHDIQSYGGSQSSFSHVVSAFRYSECYFAVRGAAVILPKHECMMPVQSNSIEGGGREIQQHLQTMLQLLRSQDTLKMAVKLSSLIGKNTRYLAIVSTVGRQDNQESVVIGIDCGPDQNPTIGLVLPIWASTKISLDSDGGICIESDHCQHVFKPISVQAMWSVYQSLHKVHAVALNYPYYPGGLTHTWVQYYESHVCSPEPYRSEWHYLYQDDCDLKVSTLERFKDKPPERTAAEKLIRDVLKNIMQSVDLDEVTSKDIRNKLEERLELNLKEYKDFIDQEMLVILGQMDKPSKIFPYLYLGTEWNASNWEELIHNNVGFILNVTREVDNFFPGMFHYLKISISDDESTELLKFWDETFKFIAKAKEINQCVLVHCKKGISRSASTVIAYAMKEYGMPVEEALNYVKDKRNCITPNRGFMEQLKIYQGILDARQVYLIRNRLNLLWNHLPVENVQSEVNLWDEDGDEYAQDQPNVKAYAKNIIYSKNDDGDEVEEELSCSVGGGSPLLLAASENILKASLDSYAAGEKSHQLGVVVRSSKEVNFQSAAAAAADRHSQLFLRNVVDSGRRSVQDEAFGSVQLVSFVDEVMTSNNVNDNQQLVLPGDGETGVGDCPTTTANHQLTVKSTSCGGIVQRTARLYEPSGLQASTSSVQCNVNGRLRLVVPRCGNGRPCQAVCQRDKRSLTQFWESVFQEASPTAERSLLANGASWRHACDSAAAPKRRPNSEPFCAGRVAQQNGAAPYQQQQQLCWANNSSSDGCVRRLASALELRQLAAAGGALNGSNGRRLCCMDAESKSNGEESALVRSLVGVFESSVKSKKRSSTSADHSAYVHLNSYKHLSFPP</sequence>
<dbReference type="GO" id="GO:0004722">
    <property type="term" value="F:protein serine/threonine phosphatase activity"/>
    <property type="evidence" value="ECO:0007669"/>
    <property type="project" value="UniProtKB-EC"/>
</dbReference>
<dbReference type="Pfam" id="PF23040">
    <property type="entry name" value="PH_SSH1-like_1st"/>
    <property type="match status" value="1"/>
</dbReference>
<evidence type="ECO:0000256" key="4">
    <source>
        <dbReference type="ARBA" id="ARBA00022490"/>
    </source>
</evidence>
<feature type="domain" description="DEK-C" evidence="11">
    <location>
        <begin position="271"/>
        <end position="326"/>
    </location>
</feature>
<keyword evidence="13" id="KW-1185">Reference proteome</keyword>
<proteinExistence type="inferred from homology"/>
<dbReference type="InterPro" id="IPR020422">
    <property type="entry name" value="TYR_PHOSPHATASE_DUAL_dom"/>
</dbReference>
<evidence type="ECO:0000256" key="5">
    <source>
        <dbReference type="ARBA" id="ARBA00022801"/>
    </source>
</evidence>
<dbReference type="Pfam" id="PF00782">
    <property type="entry name" value="DSPc"/>
    <property type="match status" value="1"/>
</dbReference>
<dbReference type="PANTHER" id="PTHR45864">
    <property type="entry name" value="SLINGSHOT PROTEIN PHOSPHATASE HOMOLOG"/>
    <property type="match status" value="1"/>
</dbReference>
<comment type="catalytic activity">
    <reaction evidence="8">
        <text>O-phospho-L-threonyl-[protein] + H2O = L-threonyl-[protein] + phosphate</text>
        <dbReference type="Rhea" id="RHEA:47004"/>
        <dbReference type="Rhea" id="RHEA-COMP:11060"/>
        <dbReference type="Rhea" id="RHEA-COMP:11605"/>
        <dbReference type="ChEBI" id="CHEBI:15377"/>
        <dbReference type="ChEBI" id="CHEBI:30013"/>
        <dbReference type="ChEBI" id="CHEBI:43474"/>
        <dbReference type="ChEBI" id="CHEBI:61977"/>
        <dbReference type="EC" id="3.1.3.16"/>
    </reaction>
</comment>
<evidence type="ECO:0000256" key="6">
    <source>
        <dbReference type="ARBA" id="ARBA00022912"/>
    </source>
</evidence>
<organism evidence="12 13">
    <name type="scientific">Trichinella papuae</name>
    <dbReference type="NCBI Taxonomy" id="268474"/>
    <lineage>
        <taxon>Eukaryota</taxon>
        <taxon>Metazoa</taxon>
        <taxon>Ecdysozoa</taxon>
        <taxon>Nematoda</taxon>
        <taxon>Enoplea</taxon>
        <taxon>Dorylaimia</taxon>
        <taxon>Trichinellida</taxon>
        <taxon>Trichinellidae</taxon>
        <taxon>Trichinella</taxon>
    </lineage>
</organism>
<keyword evidence="7" id="KW-0206">Cytoskeleton</keyword>
<evidence type="ECO:0000256" key="1">
    <source>
        <dbReference type="ARBA" id="ARBA00004245"/>
    </source>
</evidence>
<keyword evidence="6" id="KW-0904">Protein phosphatase</keyword>
<dbReference type="GO" id="GO:0005856">
    <property type="term" value="C:cytoskeleton"/>
    <property type="evidence" value="ECO:0007669"/>
    <property type="project" value="UniProtKB-SubCell"/>
</dbReference>
<dbReference type="EMBL" id="JYDO01000068">
    <property type="protein sequence ID" value="KRZ73099.1"/>
    <property type="molecule type" value="Genomic_DNA"/>
</dbReference>
<dbReference type="InterPro" id="IPR043587">
    <property type="entry name" value="Phosphatase_SSH-like"/>
</dbReference>
<evidence type="ECO:0000256" key="3">
    <source>
        <dbReference type="ARBA" id="ARBA00013081"/>
    </source>
</evidence>
<keyword evidence="4" id="KW-0963">Cytoplasm</keyword>
<dbReference type="InterPro" id="IPR014876">
    <property type="entry name" value="DEK_C"/>
</dbReference>
<protein>
    <recommendedName>
        <fullName evidence="3">protein-serine/threonine phosphatase</fullName>
        <ecNumber evidence="3">3.1.3.16</ecNumber>
    </recommendedName>
</protein>
<dbReference type="Pfam" id="PF08766">
    <property type="entry name" value="DEK_C"/>
    <property type="match status" value="1"/>
</dbReference>
<dbReference type="PROSITE" id="PS51998">
    <property type="entry name" value="DEK_C"/>
    <property type="match status" value="1"/>
</dbReference>
<dbReference type="GO" id="GO:0003779">
    <property type="term" value="F:actin binding"/>
    <property type="evidence" value="ECO:0007669"/>
    <property type="project" value="InterPro"/>
</dbReference>
<accession>A0A0V1MMP1</accession>
<dbReference type="InterPro" id="IPR000387">
    <property type="entry name" value="Tyr_Pase_dom"/>
</dbReference>
<feature type="domain" description="Tyrosine specific protein phosphatases" evidence="10">
    <location>
        <begin position="388"/>
        <end position="449"/>
    </location>
</feature>
<keyword evidence="5" id="KW-0378">Hydrolase</keyword>
<evidence type="ECO:0000256" key="8">
    <source>
        <dbReference type="ARBA" id="ARBA00048336"/>
    </source>
</evidence>
<dbReference type="SUPFAM" id="SSF109715">
    <property type="entry name" value="DEK C-terminal domain"/>
    <property type="match status" value="1"/>
</dbReference>
<dbReference type="Gene3D" id="3.90.190.10">
    <property type="entry name" value="Protein tyrosine phosphatase superfamily"/>
    <property type="match status" value="1"/>
</dbReference>
<evidence type="ECO:0000313" key="12">
    <source>
        <dbReference type="EMBL" id="KRZ73099.1"/>
    </source>
</evidence>
<dbReference type="InterPro" id="IPR016130">
    <property type="entry name" value="Tyr_Pase_AS"/>
</dbReference>
<reference evidence="12 13" key="1">
    <citation type="submission" date="2015-01" db="EMBL/GenBank/DDBJ databases">
        <title>Evolution of Trichinella species and genotypes.</title>
        <authorList>
            <person name="Korhonen P.K."/>
            <person name="Edoardo P."/>
            <person name="Giuseppe L.R."/>
            <person name="Gasser R.B."/>
        </authorList>
    </citation>
    <scope>NUCLEOTIDE SEQUENCE [LARGE SCALE GENOMIC DNA]</scope>
    <source>
        <strain evidence="12">ISS1980</strain>
    </source>
</reference>
<dbReference type="EC" id="3.1.3.16" evidence="3"/>
<comment type="caution">
    <text evidence="12">The sequence shown here is derived from an EMBL/GenBank/DDBJ whole genome shotgun (WGS) entry which is preliminary data.</text>
</comment>
<evidence type="ECO:0000259" key="10">
    <source>
        <dbReference type="PROSITE" id="PS50056"/>
    </source>
</evidence>
<dbReference type="InterPro" id="IPR029021">
    <property type="entry name" value="Prot-tyrosine_phosphatase-like"/>
</dbReference>
<evidence type="ECO:0000259" key="9">
    <source>
        <dbReference type="PROSITE" id="PS50054"/>
    </source>
</evidence>
<dbReference type="AlphaFoldDB" id="A0A0V1MMP1"/>
<gene>
    <name evidence="12" type="primary">Ssh1</name>
    <name evidence="12" type="ORF">T10_10752</name>
</gene>